<feature type="compositionally biased region" description="Acidic residues" evidence="1">
    <location>
        <begin position="50"/>
        <end position="69"/>
    </location>
</feature>
<dbReference type="eggNOG" id="KOG0742">
    <property type="taxonomic scope" value="Eukaryota"/>
</dbReference>
<reference evidence="4" key="2">
    <citation type="submission" date="2009-11" db="EMBL/GenBank/DDBJ databases">
        <title>The Genome Sequence of Allomyces macrogynus strain ATCC 38327.</title>
        <authorList>
            <consortium name="The Broad Institute Genome Sequencing Platform"/>
            <person name="Russ C."/>
            <person name="Cuomo C."/>
            <person name="Shea T."/>
            <person name="Young S.K."/>
            <person name="Zeng Q."/>
            <person name="Koehrsen M."/>
            <person name="Haas B."/>
            <person name="Borodovsky M."/>
            <person name="Guigo R."/>
            <person name="Alvarado L."/>
            <person name="Berlin A."/>
            <person name="Borenstein D."/>
            <person name="Chen Z."/>
            <person name="Engels R."/>
            <person name="Freedman E."/>
            <person name="Gellesch M."/>
            <person name="Goldberg J."/>
            <person name="Griggs A."/>
            <person name="Gujja S."/>
            <person name="Heiman D."/>
            <person name="Hepburn T."/>
            <person name="Howarth C."/>
            <person name="Jen D."/>
            <person name="Larson L."/>
            <person name="Lewis B."/>
            <person name="Mehta T."/>
            <person name="Park D."/>
            <person name="Pearson M."/>
            <person name="Roberts A."/>
            <person name="Saif S."/>
            <person name="Shenoy N."/>
            <person name="Sisk P."/>
            <person name="Stolte C."/>
            <person name="Sykes S."/>
            <person name="Walk T."/>
            <person name="White J."/>
            <person name="Yandava C."/>
            <person name="Burger G."/>
            <person name="Gray M.W."/>
            <person name="Holland P.W.H."/>
            <person name="King N."/>
            <person name="Lang F.B.F."/>
            <person name="Roger A.J."/>
            <person name="Ruiz-Trillo I."/>
            <person name="Lander E."/>
            <person name="Nusbaum C."/>
        </authorList>
    </citation>
    <scope>NUCLEOTIDE SEQUENCE [LARGE SCALE GENOMIC DNA]</scope>
    <source>
        <strain evidence="4">ATCC 38327</strain>
    </source>
</reference>
<dbReference type="OrthoDB" id="10042665at2759"/>
<sequence>MAGTHATATTVATAAFIAAAALVAGYQLSAKLHARTIDNTTADENSASGNDEDEALDREVDSDSDSDWDFESSKVKYADMYNHYASDDESDSEDEGDAAANKKKEAPATTGESVAEEPQCYTEIEEVWDRSSYRYVRIKRSSKKNKSAATKAFYVHRRHVVTHGESDLRVNVRIELALMARILQALIPTEEKLYDSIPFVSARDLYAKIDAVEAWVAANAKRAADARAASDSTEATVISATSAATSAEEKTTAPATASATPAEFAEAHRAIAQLATFLRTEFADLQAKYDRLVAQGLITYDLLWMLLHAGDMAWGNDAVYDRIQALRIARVRYVIPSASDQSPYFHVTGKTIEWSGTRFFPLTVQRAILKFGGTKPLAELALRPGAQMPPATRTHLIARGKMLEQYAGVQYVEYDGPLIWRQGHGCMQRIIKVPVTSRIMVDRASFERQNPDYDLKRPSTMESLDDAGIDVAAGADGLAIMGPFEADEYLIMCPQFYGYAFGKKAWGEMLVEFIKPIQFAEHAYDQLVLDPATKDLVLGLVESHGKLHADLIQGKGRGLIFLLHGSPGQGKTLTAEVIAEHLQRPLISMGAGEMGTGPDKLEKRLQSLLTLAETWQAVLLLDEADVFMERRSTHEMYRNACVSIFLRLLERYQGILFLTTNRVGTFDEAFHSRLSLALRFADMDESARLVVWTQALDRLAASDAATAANWRDRINVSTMAHIPFNGRRINGIVRTAHALALRDKVVIDQTHFDTVIKRLQQFDKDVHLGIGDMSTRAKSIRRRKTHRVAADDALLAEDSSSEESEDENVVEECIGGSCA</sequence>
<dbReference type="PANTHER" id="PTHR46411">
    <property type="entry name" value="FAMILY ATPASE, PUTATIVE-RELATED"/>
    <property type="match status" value="1"/>
</dbReference>
<dbReference type="Pfam" id="PF00004">
    <property type="entry name" value="AAA"/>
    <property type="match status" value="1"/>
</dbReference>
<dbReference type="AlphaFoldDB" id="A0A0L0TEI8"/>
<dbReference type="InterPro" id="IPR003959">
    <property type="entry name" value="ATPase_AAA_core"/>
</dbReference>
<dbReference type="Proteomes" id="UP000054350">
    <property type="component" value="Unassembled WGS sequence"/>
</dbReference>
<feature type="compositionally biased region" description="Polar residues" evidence="1">
    <location>
        <begin position="40"/>
        <end position="49"/>
    </location>
</feature>
<dbReference type="Pfam" id="PF22942">
    <property type="entry name" value="DUF7025"/>
    <property type="match status" value="1"/>
</dbReference>
<accession>A0A0L0TEI8</accession>
<dbReference type="STRING" id="578462.A0A0L0TEI8"/>
<dbReference type="PANTHER" id="PTHR46411:SF3">
    <property type="entry name" value="AAA+ ATPASE DOMAIN-CONTAINING PROTEIN"/>
    <property type="match status" value="1"/>
</dbReference>
<reference evidence="3 4" key="1">
    <citation type="submission" date="2009-11" db="EMBL/GenBank/DDBJ databases">
        <title>Annotation of Allomyces macrogynus ATCC 38327.</title>
        <authorList>
            <consortium name="The Broad Institute Genome Sequencing Platform"/>
            <person name="Russ C."/>
            <person name="Cuomo C."/>
            <person name="Burger G."/>
            <person name="Gray M.W."/>
            <person name="Holland P.W.H."/>
            <person name="King N."/>
            <person name="Lang F.B.F."/>
            <person name="Roger A.J."/>
            <person name="Ruiz-Trillo I."/>
            <person name="Young S.K."/>
            <person name="Zeng Q."/>
            <person name="Gargeya S."/>
            <person name="Fitzgerald M."/>
            <person name="Haas B."/>
            <person name="Abouelleil A."/>
            <person name="Alvarado L."/>
            <person name="Arachchi H.M."/>
            <person name="Berlin A."/>
            <person name="Chapman S.B."/>
            <person name="Gearin G."/>
            <person name="Goldberg J."/>
            <person name="Griggs A."/>
            <person name="Gujja S."/>
            <person name="Hansen M."/>
            <person name="Heiman D."/>
            <person name="Howarth C."/>
            <person name="Larimer J."/>
            <person name="Lui A."/>
            <person name="MacDonald P.J.P."/>
            <person name="McCowen C."/>
            <person name="Montmayeur A."/>
            <person name="Murphy C."/>
            <person name="Neiman D."/>
            <person name="Pearson M."/>
            <person name="Priest M."/>
            <person name="Roberts A."/>
            <person name="Saif S."/>
            <person name="Shea T."/>
            <person name="Sisk P."/>
            <person name="Stolte C."/>
            <person name="Sykes S."/>
            <person name="Wortman J."/>
            <person name="Nusbaum C."/>
            <person name="Birren B."/>
        </authorList>
    </citation>
    <scope>NUCLEOTIDE SEQUENCE [LARGE SCALE GENOMIC DNA]</scope>
    <source>
        <strain evidence="3 4">ATCC 38327</strain>
    </source>
</reference>
<dbReference type="InterPro" id="IPR027417">
    <property type="entry name" value="P-loop_NTPase"/>
</dbReference>
<evidence type="ECO:0000259" key="2">
    <source>
        <dbReference type="SMART" id="SM00382"/>
    </source>
</evidence>
<feature type="domain" description="AAA+ ATPase" evidence="2">
    <location>
        <begin position="557"/>
        <end position="684"/>
    </location>
</feature>
<feature type="compositionally biased region" description="Acidic residues" evidence="1">
    <location>
        <begin position="87"/>
        <end position="97"/>
    </location>
</feature>
<dbReference type="CDD" id="cd19481">
    <property type="entry name" value="RecA-like_protease"/>
    <property type="match status" value="1"/>
</dbReference>
<dbReference type="EMBL" id="GG745386">
    <property type="protein sequence ID" value="KNE72969.1"/>
    <property type="molecule type" value="Genomic_DNA"/>
</dbReference>
<dbReference type="SUPFAM" id="SSF52540">
    <property type="entry name" value="P-loop containing nucleoside triphosphate hydrolases"/>
    <property type="match status" value="1"/>
</dbReference>
<dbReference type="Gene3D" id="3.40.50.300">
    <property type="entry name" value="P-loop containing nucleotide triphosphate hydrolases"/>
    <property type="match status" value="1"/>
</dbReference>
<dbReference type="GO" id="GO:0005524">
    <property type="term" value="F:ATP binding"/>
    <property type="evidence" value="ECO:0007669"/>
    <property type="project" value="InterPro"/>
</dbReference>
<gene>
    <name evidence="3" type="ORF">AMAG_20645</name>
</gene>
<dbReference type="GO" id="GO:0016887">
    <property type="term" value="F:ATP hydrolysis activity"/>
    <property type="evidence" value="ECO:0007669"/>
    <property type="project" value="InterPro"/>
</dbReference>
<organism evidence="3 4">
    <name type="scientific">Allomyces macrogynus (strain ATCC 38327)</name>
    <name type="common">Allomyces javanicus var. macrogynus</name>
    <dbReference type="NCBI Taxonomy" id="578462"/>
    <lineage>
        <taxon>Eukaryota</taxon>
        <taxon>Fungi</taxon>
        <taxon>Fungi incertae sedis</taxon>
        <taxon>Blastocladiomycota</taxon>
        <taxon>Blastocladiomycetes</taxon>
        <taxon>Blastocladiales</taxon>
        <taxon>Blastocladiaceae</taxon>
        <taxon>Allomyces</taxon>
    </lineage>
</organism>
<name>A0A0L0TEI8_ALLM3</name>
<feature type="region of interest" description="Disordered" evidence="1">
    <location>
        <begin position="85"/>
        <end position="119"/>
    </location>
</feature>
<proteinExistence type="predicted"/>
<evidence type="ECO:0000256" key="1">
    <source>
        <dbReference type="SAM" id="MobiDB-lite"/>
    </source>
</evidence>
<evidence type="ECO:0000313" key="4">
    <source>
        <dbReference type="Proteomes" id="UP000054350"/>
    </source>
</evidence>
<feature type="region of interest" description="Disordered" evidence="1">
    <location>
        <begin position="796"/>
        <end position="819"/>
    </location>
</feature>
<feature type="compositionally biased region" description="Acidic residues" evidence="1">
    <location>
        <begin position="799"/>
        <end position="810"/>
    </location>
</feature>
<dbReference type="SMART" id="SM00382">
    <property type="entry name" value="AAA"/>
    <property type="match status" value="1"/>
</dbReference>
<feature type="region of interest" description="Disordered" evidence="1">
    <location>
        <begin position="40"/>
        <end position="69"/>
    </location>
</feature>
<dbReference type="InterPro" id="IPR054289">
    <property type="entry name" value="DUF7025"/>
</dbReference>
<dbReference type="InterPro" id="IPR003593">
    <property type="entry name" value="AAA+_ATPase"/>
</dbReference>
<keyword evidence="4" id="KW-1185">Reference proteome</keyword>
<dbReference type="VEuPathDB" id="FungiDB:AMAG_20645"/>
<evidence type="ECO:0000313" key="3">
    <source>
        <dbReference type="EMBL" id="KNE72969.1"/>
    </source>
</evidence>
<protein>
    <recommendedName>
        <fullName evidence="2">AAA+ ATPase domain-containing protein</fullName>
    </recommendedName>
</protein>